<gene>
    <name evidence="1" type="ORF">ENS19_05340</name>
</gene>
<comment type="caution">
    <text evidence="1">The sequence shown here is derived from an EMBL/GenBank/DDBJ whole genome shotgun (WGS) entry which is preliminary data.</text>
</comment>
<sequence length="274" mass="29452">MRKGILSRGIVVLVLTPIIMMSFVGSAYPLWYKEFYVQGTVTTGTWQGACVEVSKTLNGSFTDPYTGKDKSTPTNLIHIGTGSTPKVITGSTDDMLGFVGEDPLCPVTPEEFPSLFQLIIIVKNCGETTLTNVQVSDRIGPGIGPKNASGGLIWTNVTNPSGFTKYFFTWLIGTLEPGNSVRLVIWLATEKNPAGAYEPTSGDKGDWQYLEVNGDMDHKTGARVDAYALDHVLTAVTSNITLRITDDGTPGNRIGVISSPVLPFTTSATAHYPP</sequence>
<dbReference type="EMBL" id="DSTX01000009">
    <property type="protein sequence ID" value="HFK20691.1"/>
    <property type="molecule type" value="Genomic_DNA"/>
</dbReference>
<name>A0A7C3ILS1_9CREN</name>
<reference evidence="1" key="1">
    <citation type="journal article" date="2020" name="mSystems">
        <title>Genome- and Community-Level Interaction Insights into Carbon Utilization and Element Cycling Functions of Hydrothermarchaeota in Hydrothermal Sediment.</title>
        <authorList>
            <person name="Zhou Z."/>
            <person name="Liu Y."/>
            <person name="Xu W."/>
            <person name="Pan J."/>
            <person name="Luo Z.H."/>
            <person name="Li M."/>
        </authorList>
    </citation>
    <scope>NUCLEOTIDE SEQUENCE [LARGE SCALE GENOMIC DNA]</scope>
    <source>
        <strain evidence="1">SpSt-468</strain>
    </source>
</reference>
<proteinExistence type="predicted"/>
<protein>
    <recommendedName>
        <fullName evidence="2">DUF11 domain-containing protein</fullName>
    </recommendedName>
</protein>
<evidence type="ECO:0008006" key="2">
    <source>
        <dbReference type="Google" id="ProtNLM"/>
    </source>
</evidence>
<dbReference type="AlphaFoldDB" id="A0A7C3ILS1"/>
<evidence type="ECO:0000313" key="1">
    <source>
        <dbReference type="EMBL" id="HFK20691.1"/>
    </source>
</evidence>
<organism evidence="1">
    <name type="scientific">Candidatus Methanomethylicus mesodigestus</name>
    <dbReference type="NCBI Taxonomy" id="1867258"/>
    <lineage>
        <taxon>Archaea</taxon>
        <taxon>Thermoproteota</taxon>
        <taxon>Methanosuratincolia</taxon>
        <taxon>Candidatus Methanomethylicales</taxon>
        <taxon>Candidatus Methanomethylicaceae</taxon>
        <taxon>Candidatus Methanomethylicus</taxon>
    </lineage>
</organism>
<accession>A0A7C3ILS1</accession>